<dbReference type="InterPro" id="IPR036388">
    <property type="entry name" value="WH-like_DNA-bd_sf"/>
</dbReference>
<gene>
    <name evidence="5" type="ORF">SAMN04489859_101725</name>
</gene>
<protein>
    <submittedName>
        <fullName evidence="5">DNA-binding transcriptional regulator, HxlR family</fullName>
    </submittedName>
</protein>
<dbReference type="PROSITE" id="PS51118">
    <property type="entry name" value="HTH_HXLR"/>
    <property type="match status" value="1"/>
</dbReference>
<dbReference type="PANTHER" id="PTHR33204">
    <property type="entry name" value="TRANSCRIPTIONAL REGULATOR, MARR FAMILY"/>
    <property type="match status" value="1"/>
</dbReference>
<keyword evidence="1" id="KW-0805">Transcription regulation</keyword>
<dbReference type="SUPFAM" id="SSF46785">
    <property type="entry name" value="Winged helix' DNA-binding domain"/>
    <property type="match status" value="1"/>
</dbReference>
<evidence type="ECO:0000259" key="4">
    <source>
        <dbReference type="PROSITE" id="PS51118"/>
    </source>
</evidence>
<keyword evidence="6" id="KW-1185">Reference proteome</keyword>
<accession>A0A1H8JHQ2</accession>
<sequence>MTRIRYDEGCLVAHALNVVGDRWALLVVRELMLTAKRFQAIRTGLPGITPGVLTQRLGQLVHAGVVQHDANLGAYGLTESGRGLLPVLQAMCRWGASHPGHDPRRFISPTALMISMTVMIDTAAARGRTVAAGFRCGHEAFLLRLNGDGILRPEAVSDMTADFVLRGDGNNLAIAVYGPMPLRDLAEGWVVEIDGDTCAAQQFVDLFRLSS</sequence>
<dbReference type="Pfam" id="PF01638">
    <property type="entry name" value="HxlR"/>
    <property type="match status" value="1"/>
</dbReference>
<name>A0A1H8JHQ2_9RHOB</name>
<dbReference type="GO" id="GO:0003677">
    <property type="term" value="F:DNA binding"/>
    <property type="evidence" value="ECO:0007669"/>
    <property type="project" value="UniProtKB-KW"/>
</dbReference>
<dbReference type="InterPro" id="IPR002577">
    <property type="entry name" value="HTH_HxlR"/>
</dbReference>
<dbReference type="PANTHER" id="PTHR33204:SF18">
    <property type="entry name" value="TRANSCRIPTIONAL REGULATORY PROTEIN"/>
    <property type="match status" value="1"/>
</dbReference>
<dbReference type="STRING" id="34002.SAMN04489859_101725"/>
<evidence type="ECO:0000256" key="2">
    <source>
        <dbReference type="ARBA" id="ARBA00023125"/>
    </source>
</evidence>
<reference evidence="5 6" key="1">
    <citation type="submission" date="2016-10" db="EMBL/GenBank/DDBJ databases">
        <authorList>
            <person name="de Groot N.N."/>
        </authorList>
    </citation>
    <scope>NUCLEOTIDE SEQUENCE [LARGE SCALE GENOMIC DNA]</scope>
    <source>
        <strain evidence="5 6">DSM 8512</strain>
    </source>
</reference>
<keyword evidence="2 5" id="KW-0238">DNA-binding</keyword>
<keyword evidence="3" id="KW-0804">Transcription</keyword>
<dbReference type="InterPro" id="IPR036390">
    <property type="entry name" value="WH_DNA-bd_sf"/>
</dbReference>
<dbReference type="Gene3D" id="1.10.10.10">
    <property type="entry name" value="Winged helix-like DNA-binding domain superfamily/Winged helix DNA-binding domain"/>
    <property type="match status" value="1"/>
</dbReference>
<feature type="domain" description="HTH hxlR-type" evidence="4">
    <location>
        <begin position="10"/>
        <end position="103"/>
    </location>
</feature>
<dbReference type="EMBL" id="FODE01000017">
    <property type="protein sequence ID" value="SEN79738.1"/>
    <property type="molecule type" value="Genomic_DNA"/>
</dbReference>
<evidence type="ECO:0000256" key="1">
    <source>
        <dbReference type="ARBA" id="ARBA00023015"/>
    </source>
</evidence>
<evidence type="ECO:0000313" key="5">
    <source>
        <dbReference type="EMBL" id="SEN79738.1"/>
    </source>
</evidence>
<proteinExistence type="predicted"/>
<organism evidence="5 6">
    <name type="scientific">Paracoccus alcaliphilus</name>
    <dbReference type="NCBI Taxonomy" id="34002"/>
    <lineage>
        <taxon>Bacteria</taxon>
        <taxon>Pseudomonadati</taxon>
        <taxon>Pseudomonadota</taxon>
        <taxon>Alphaproteobacteria</taxon>
        <taxon>Rhodobacterales</taxon>
        <taxon>Paracoccaceae</taxon>
        <taxon>Paracoccus</taxon>
    </lineage>
</organism>
<dbReference type="AlphaFoldDB" id="A0A1H8JHQ2"/>
<dbReference type="Proteomes" id="UP000199054">
    <property type="component" value="Unassembled WGS sequence"/>
</dbReference>
<evidence type="ECO:0000313" key="6">
    <source>
        <dbReference type="Proteomes" id="UP000199054"/>
    </source>
</evidence>
<evidence type="ECO:0000256" key="3">
    <source>
        <dbReference type="ARBA" id="ARBA00023163"/>
    </source>
</evidence>